<dbReference type="EC" id="2.3.-.-" evidence="8"/>
<evidence type="ECO:0000313" key="9">
    <source>
        <dbReference type="EMBL" id="ODQ44120.1"/>
    </source>
</evidence>
<dbReference type="GO" id="GO:0032216">
    <property type="term" value="F:glucosaminyl-phosphatidylinositol O-acyltransferase activity"/>
    <property type="evidence" value="ECO:0007669"/>
    <property type="project" value="EnsemblFungi"/>
</dbReference>
<keyword evidence="8" id="KW-0256">Endoplasmic reticulum</keyword>
<organism evidence="9 10">
    <name type="scientific">Pichia membranifaciens NRRL Y-2026</name>
    <dbReference type="NCBI Taxonomy" id="763406"/>
    <lineage>
        <taxon>Eukaryota</taxon>
        <taxon>Fungi</taxon>
        <taxon>Dikarya</taxon>
        <taxon>Ascomycota</taxon>
        <taxon>Saccharomycotina</taxon>
        <taxon>Pichiomycetes</taxon>
        <taxon>Pichiales</taxon>
        <taxon>Pichiaceae</taxon>
        <taxon>Pichia</taxon>
    </lineage>
</organism>
<feature type="transmembrane region" description="Helical" evidence="8">
    <location>
        <begin position="75"/>
        <end position="98"/>
    </location>
</feature>
<keyword evidence="8" id="KW-0808">Transferase</keyword>
<evidence type="ECO:0000256" key="5">
    <source>
        <dbReference type="ARBA" id="ARBA00022692"/>
    </source>
</evidence>
<accession>A0A1E3NDC2</accession>
<feature type="transmembrane region" description="Helical" evidence="8">
    <location>
        <begin position="244"/>
        <end position="265"/>
    </location>
</feature>
<dbReference type="AlphaFoldDB" id="A0A1E3NDC2"/>
<dbReference type="GO" id="GO:0072659">
    <property type="term" value="P:protein localization to plasma membrane"/>
    <property type="evidence" value="ECO:0007669"/>
    <property type="project" value="TreeGrafter"/>
</dbReference>
<keyword evidence="8" id="KW-0012">Acyltransferase</keyword>
<dbReference type="UniPathway" id="UPA00196"/>
<dbReference type="GO" id="GO:0005789">
    <property type="term" value="C:endoplasmic reticulum membrane"/>
    <property type="evidence" value="ECO:0007669"/>
    <property type="project" value="UniProtKB-SubCell"/>
</dbReference>
<gene>
    <name evidence="9" type="ORF">PICMEDRAFT_18575</name>
</gene>
<keyword evidence="10" id="KW-1185">Reference proteome</keyword>
<keyword evidence="6 8" id="KW-1133">Transmembrane helix</keyword>
<feature type="transmembrane region" description="Helical" evidence="8">
    <location>
        <begin position="464"/>
        <end position="482"/>
    </location>
</feature>
<feature type="transmembrane region" description="Helical" evidence="8">
    <location>
        <begin position="367"/>
        <end position="390"/>
    </location>
</feature>
<name>A0A1E3NDC2_9ASCO</name>
<feature type="transmembrane region" description="Helical" evidence="8">
    <location>
        <begin position="136"/>
        <end position="158"/>
    </location>
</feature>
<dbReference type="Pfam" id="PF06423">
    <property type="entry name" value="GWT1"/>
    <property type="match status" value="1"/>
</dbReference>
<dbReference type="PANTHER" id="PTHR20661">
    <property type="entry name" value="PHOSPHATIDYLINOSITOL-GLYCAN BIOSYNTHESIS CLASS W PROTEIN"/>
    <property type="match status" value="1"/>
</dbReference>
<keyword evidence="4 8" id="KW-0337">GPI-anchor biosynthesis</keyword>
<dbReference type="Proteomes" id="UP000094455">
    <property type="component" value="Unassembled WGS sequence"/>
</dbReference>
<dbReference type="RefSeq" id="XP_019015233.1">
    <property type="nucleotide sequence ID" value="XM_019162065.1"/>
</dbReference>
<comment type="similarity">
    <text evidence="3 8">Belongs to the PIGW family.</text>
</comment>
<dbReference type="STRING" id="763406.A0A1E3NDC2"/>
<evidence type="ECO:0000256" key="6">
    <source>
        <dbReference type="ARBA" id="ARBA00022989"/>
    </source>
</evidence>
<evidence type="ECO:0000256" key="8">
    <source>
        <dbReference type="RuleBase" id="RU280819"/>
    </source>
</evidence>
<sequence>MSHKERKTQFVSDLVGGSTLDIYRVTSISALSYLVWCVLKKKTTLFENSKQNASSISVMIDFLLNWNNLLLSTTIYANNIPLLIVLNILPLIPVVLFSSPTSKKDGKKAVKETRKAVVNLKTLTVKQFIPFKTFITVYRAQMMVITCVCIMAVDFQIFPRRFGKVETWGTSLMDLGVGSFVFSMGLISERSFLRQLFESKYSYSRTVSKSIKNSLPIFALGLVRLVSVKSVDYHEHVTEYGQHWNFFFTLACIPILNAVLSPIIIKISPFLTSIIISIIYEYLLVGQGLLGYIISSPRTTIFSANREGILSLFGYFPIFLNGLALGSSILPIVSIPNSVFSLGISRESLIKVYIKNKGKVGLSPLKAMFILSVVFQLAYYIIDTCYIYSVSRRMANLLYVIWVSAYNCSFLFLYGLIEKLVWGGADVEIVAQSSEDDIELETDIDDIVCNGHVPASLTAVNTNSLVLFLVSNLLTGLINLTFNTIDAGIIESMFVLLAYELALSAFSFVLYNMGIVLR</sequence>
<dbReference type="PANTHER" id="PTHR20661:SF0">
    <property type="entry name" value="PHOSPHATIDYLINOSITOL-GLYCAN BIOSYNTHESIS CLASS W PROTEIN"/>
    <property type="match status" value="1"/>
</dbReference>
<comment type="function">
    <text evidence="8">A acetyltransferase, which acetylates the inositol ring of phosphatidylinositol during biosynthesis of GPI-anchor.</text>
</comment>
<dbReference type="EMBL" id="KV454009">
    <property type="protein sequence ID" value="ODQ44120.1"/>
    <property type="molecule type" value="Genomic_DNA"/>
</dbReference>
<dbReference type="GeneID" id="30178752"/>
<comment type="pathway">
    <text evidence="2 8">Glycolipid biosynthesis; glycosylphosphatidylinositol-anchor biosynthesis.</text>
</comment>
<evidence type="ECO:0000256" key="2">
    <source>
        <dbReference type="ARBA" id="ARBA00004687"/>
    </source>
</evidence>
<reference evidence="9 10" key="1">
    <citation type="journal article" date="2016" name="Proc. Natl. Acad. Sci. U.S.A.">
        <title>Comparative genomics of biotechnologically important yeasts.</title>
        <authorList>
            <person name="Riley R."/>
            <person name="Haridas S."/>
            <person name="Wolfe K.H."/>
            <person name="Lopes M.R."/>
            <person name="Hittinger C.T."/>
            <person name="Goeker M."/>
            <person name="Salamov A.A."/>
            <person name="Wisecaver J.H."/>
            <person name="Long T.M."/>
            <person name="Calvey C.H."/>
            <person name="Aerts A.L."/>
            <person name="Barry K.W."/>
            <person name="Choi C."/>
            <person name="Clum A."/>
            <person name="Coughlan A.Y."/>
            <person name="Deshpande S."/>
            <person name="Douglass A.P."/>
            <person name="Hanson S.J."/>
            <person name="Klenk H.-P."/>
            <person name="LaButti K.M."/>
            <person name="Lapidus A."/>
            <person name="Lindquist E.A."/>
            <person name="Lipzen A.M."/>
            <person name="Meier-Kolthoff J.P."/>
            <person name="Ohm R.A."/>
            <person name="Otillar R.P."/>
            <person name="Pangilinan J.L."/>
            <person name="Peng Y."/>
            <person name="Rokas A."/>
            <person name="Rosa C.A."/>
            <person name="Scheuner C."/>
            <person name="Sibirny A.A."/>
            <person name="Slot J.C."/>
            <person name="Stielow J.B."/>
            <person name="Sun H."/>
            <person name="Kurtzman C.P."/>
            <person name="Blackwell M."/>
            <person name="Grigoriev I.V."/>
            <person name="Jeffries T.W."/>
        </authorList>
    </citation>
    <scope>NUCLEOTIDE SEQUENCE [LARGE SCALE GENOMIC DNA]</scope>
    <source>
        <strain evidence="9 10">NRRL Y-2026</strain>
    </source>
</reference>
<feature type="transmembrane region" description="Helical" evidence="8">
    <location>
        <begin position="315"/>
        <end position="335"/>
    </location>
</feature>
<dbReference type="GO" id="GO:0006506">
    <property type="term" value="P:GPI anchor biosynthetic process"/>
    <property type="evidence" value="ECO:0007669"/>
    <property type="project" value="UniProtKB-UniPathway"/>
</dbReference>
<comment type="subcellular location">
    <subcellularLocation>
        <location evidence="1 8">Endoplasmic reticulum membrane</location>
        <topology evidence="1 8">Multi-pass membrane protein</topology>
    </subcellularLocation>
</comment>
<dbReference type="OrthoDB" id="15270at2759"/>
<evidence type="ECO:0000256" key="7">
    <source>
        <dbReference type="ARBA" id="ARBA00023136"/>
    </source>
</evidence>
<evidence type="ECO:0000313" key="10">
    <source>
        <dbReference type="Proteomes" id="UP000094455"/>
    </source>
</evidence>
<keyword evidence="7 8" id="KW-0472">Membrane</keyword>
<dbReference type="InterPro" id="IPR009447">
    <property type="entry name" value="PIGW/GWT1"/>
</dbReference>
<proteinExistence type="inferred from homology"/>
<feature type="transmembrane region" description="Helical" evidence="8">
    <location>
        <begin position="494"/>
        <end position="517"/>
    </location>
</feature>
<feature type="transmembrane region" description="Helical" evidence="8">
    <location>
        <begin position="397"/>
        <end position="417"/>
    </location>
</feature>
<evidence type="ECO:0000256" key="1">
    <source>
        <dbReference type="ARBA" id="ARBA00004477"/>
    </source>
</evidence>
<dbReference type="PIRSF" id="PIRSF017321">
    <property type="entry name" value="GWT1"/>
    <property type="match status" value="1"/>
</dbReference>
<protein>
    <recommendedName>
        <fullName evidence="8">GPI-anchored wall transfer protein</fullName>
        <ecNumber evidence="8">2.3.-.-</ecNumber>
    </recommendedName>
</protein>
<evidence type="ECO:0000256" key="4">
    <source>
        <dbReference type="ARBA" id="ARBA00022502"/>
    </source>
</evidence>
<feature type="transmembrane region" description="Helical" evidence="8">
    <location>
        <begin position="271"/>
        <end position="294"/>
    </location>
</feature>
<evidence type="ECO:0000256" key="3">
    <source>
        <dbReference type="ARBA" id="ARBA00007559"/>
    </source>
</evidence>
<keyword evidence="5 8" id="KW-0812">Transmembrane</keyword>